<sequence>MKKFLKISSVTILVIGIVSVVALLLFGRNNHSNLSGSVSEKIDQYLTNEKFQGTVLIAKEGEVLFTQGYGMAAPGLPNSPSTLYQIASLSKTFTAVAIMQLVEKDLLSLDNPISQYFSDFPNGETITISHLLSHSSGIPDYLTENAEFDYSKEWKPNDIVNTIRDSELKFTSGKSFSYSNTGYVMLGLIIEKVSGQSYANYIEQHIFEPSNMVNSMFTVPPGVPKAQGYVDGKAGPFIHNSAAYAAGDIISTVEDLELFDRALRNHVLISKETSELMSRTHAKKFPHQYGYGWYTQDVMGKQAVGHSGGYPSGFRHYITRLNDEELTVIVLSNEMTINSKRINRHLTSIVLQQPIWIWQEKF</sequence>
<keyword evidence="1" id="KW-1133">Transmembrane helix</keyword>
<evidence type="ECO:0000313" key="4">
    <source>
        <dbReference type="Proteomes" id="UP000037977"/>
    </source>
</evidence>
<dbReference type="PANTHER" id="PTHR46825:SF9">
    <property type="entry name" value="BETA-LACTAMASE-RELATED DOMAIN-CONTAINING PROTEIN"/>
    <property type="match status" value="1"/>
</dbReference>
<protein>
    <submittedName>
        <fullName evidence="3">Beta-lactamase</fullName>
    </submittedName>
</protein>
<gene>
    <name evidence="3" type="ORF">ADM90_09855</name>
</gene>
<dbReference type="PATRIC" id="fig|33935.3.peg.1477"/>
<dbReference type="EMBL" id="LGCI01000005">
    <property type="protein sequence ID" value="KOY83533.1"/>
    <property type="molecule type" value="Genomic_DNA"/>
</dbReference>
<dbReference type="InterPro" id="IPR050491">
    <property type="entry name" value="AmpC-like"/>
</dbReference>
<dbReference type="RefSeq" id="WP_053994780.1">
    <property type="nucleotide sequence ID" value="NZ_CP065643.1"/>
</dbReference>
<evidence type="ECO:0000259" key="2">
    <source>
        <dbReference type="Pfam" id="PF00144"/>
    </source>
</evidence>
<dbReference type="AlphaFoldDB" id="A0A0M9DMA7"/>
<reference evidence="3 4" key="1">
    <citation type="submission" date="2015-07" db="EMBL/GenBank/DDBJ databases">
        <title>Genome sequencing project for genomic taxonomy and phylogenomics of Bacillus-like bacteria.</title>
        <authorList>
            <person name="Liu B."/>
            <person name="Wang J."/>
            <person name="Zhu Y."/>
            <person name="Liu G."/>
            <person name="Chen Q."/>
            <person name="Chen Z."/>
            <person name="Che J."/>
            <person name="Ge C."/>
            <person name="Shi H."/>
            <person name="Pan Z."/>
            <person name="Liu X."/>
        </authorList>
    </citation>
    <scope>NUCLEOTIDE SEQUENCE [LARGE SCALE GENOMIC DNA]</scope>
    <source>
        <strain evidence="3 4">DSM 54</strain>
    </source>
</reference>
<comment type="caution">
    <text evidence="3">The sequence shown here is derived from an EMBL/GenBank/DDBJ whole genome shotgun (WGS) entry which is preliminary data.</text>
</comment>
<dbReference type="Pfam" id="PF00144">
    <property type="entry name" value="Beta-lactamase"/>
    <property type="match status" value="1"/>
</dbReference>
<dbReference type="STRING" id="33935.ADM90_09855"/>
<dbReference type="InterPro" id="IPR012338">
    <property type="entry name" value="Beta-lactam/transpept-like"/>
</dbReference>
<proteinExistence type="predicted"/>
<dbReference type="SUPFAM" id="SSF56601">
    <property type="entry name" value="beta-lactamase/transpeptidase-like"/>
    <property type="match status" value="1"/>
</dbReference>
<accession>A0A0M9DMA7</accession>
<feature type="transmembrane region" description="Helical" evidence="1">
    <location>
        <begin position="7"/>
        <end position="27"/>
    </location>
</feature>
<dbReference type="Gene3D" id="3.40.710.10">
    <property type="entry name" value="DD-peptidase/beta-lactamase superfamily"/>
    <property type="match status" value="1"/>
</dbReference>
<organism evidence="3 4">
    <name type="scientific">Lysinibacillus macroides</name>
    <dbReference type="NCBI Taxonomy" id="33935"/>
    <lineage>
        <taxon>Bacteria</taxon>
        <taxon>Bacillati</taxon>
        <taxon>Bacillota</taxon>
        <taxon>Bacilli</taxon>
        <taxon>Bacillales</taxon>
        <taxon>Bacillaceae</taxon>
        <taxon>Lysinibacillus</taxon>
    </lineage>
</organism>
<dbReference type="Proteomes" id="UP000037977">
    <property type="component" value="Unassembled WGS sequence"/>
</dbReference>
<name>A0A0M9DMA7_9BACI</name>
<keyword evidence="4" id="KW-1185">Reference proteome</keyword>
<dbReference type="PANTHER" id="PTHR46825">
    <property type="entry name" value="D-ALANYL-D-ALANINE-CARBOXYPEPTIDASE/ENDOPEPTIDASE AMPH"/>
    <property type="match status" value="1"/>
</dbReference>
<evidence type="ECO:0000313" key="3">
    <source>
        <dbReference type="EMBL" id="KOY83533.1"/>
    </source>
</evidence>
<feature type="domain" description="Beta-lactamase-related" evidence="2">
    <location>
        <begin position="40"/>
        <end position="340"/>
    </location>
</feature>
<keyword evidence="1" id="KW-0812">Transmembrane</keyword>
<evidence type="ECO:0000256" key="1">
    <source>
        <dbReference type="SAM" id="Phobius"/>
    </source>
</evidence>
<keyword evidence="1" id="KW-0472">Membrane</keyword>
<dbReference type="OrthoDB" id="9803467at2"/>
<dbReference type="InterPro" id="IPR001466">
    <property type="entry name" value="Beta-lactam-related"/>
</dbReference>